<reference evidence="9" key="1">
    <citation type="journal article" date="2019" name="Int. J. Syst. Evol. Microbiol.">
        <title>The Global Catalogue of Microorganisms (GCM) 10K type strain sequencing project: providing services to taxonomists for standard genome sequencing and annotation.</title>
        <authorList>
            <consortium name="The Broad Institute Genomics Platform"/>
            <consortium name="The Broad Institute Genome Sequencing Center for Infectious Disease"/>
            <person name="Wu L."/>
            <person name="Ma J."/>
        </authorList>
    </citation>
    <scope>NUCLEOTIDE SEQUENCE [LARGE SCALE GENOMIC DNA]</scope>
    <source>
        <strain evidence="9">NBRC 108894</strain>
    </source>
</reference>
<proteinExistence type="predicted"/>
<protein>
    <submittedName>
        <fullName evidence="8">MFS transporter</fullName>
    </submittedName>
</protein>
<keyword evidence="2 6" id="KW-0812">Transmembrane</keyword>
<dbReference type="PANTHER" id="PTHR43683:SF1">
    <property type="entry name" value="MULTIDRUG EFFLUX PROTEIN YFMO"/>
    <property type="match status" value="1"/>
</dbReference>
<dbReference type="InterPro" id="IPR053200">
    <property type="entry name" value="YfmO-like"/>
</dbReference>
<accession>A0ABQ6K8T8</accession>
<sequence length="468" mass="49327">MSTAPAHGNATGETASILKQPRTVWAIAFACVIAFMGIGLVDPILKGIATELHATATETELLFTSYLAITGLMMLVTSFISSRIGARLTLLIGLAFIVLFALLAALSPSVEAIIGFRAGWGFGNALFISTALATIVGAASGGTSAAIILYEAALGLGIAVGPLVGGLLGSIAWQGPFFGVSVLMAIAFVAILVLLPREAQGVVREKTRFTAPLRALGNRTLLVLALAALFYNVGFFTLLAFSPFAPGLNGFTALDLGFVFFGWGVAVAVTSVWVAPILTARMPRSTVLAVVLPLLAIDLGLVGLLVASTVGIIVCIIVGGLFLGVLNTVLTEAVMNATDLPRSVASSAYSFVRFIGARPLPARRRDRRLDRRPGDLVLRRRRVGARRDGAHRRGPPSAAPYRRRRGDRARGGRGHRRRRRGLSGTHPIDVSPSDACRASAIGWRKAQGRGAMCSRTITCAGRVVGVRR</sequence>
<name>A0ABQ6K8T8_9MICO</name>
<dbReference type="InterPro" id="IPR036259">
    <property type="entry name" value="MFS_trans_sf"/>
</dbReference>
<dbReference type="PROSITE" id="PS50850">
    <property type="entry name" value="MFS"/>
    <property type="match status" value="1"/>
</dbReference>
<comment type="subcellular location">
    <subcellularLocation>
        <location evidence="1">Cell membrane</location>
        <topology evidence="1">Multi-pass membrane protein</topology>
    </subcellularLocation>
</comment>
<dbReference type="Pfam" id="PF07690">
    <property type="entry name" value="MFS_1"/>
    <property type="match status" value="1"/>
</dbReference>
<dbReference type="InterPro" id="IPR011701">
    <property type="entry name" value="MFS"/>
</dbReference>
<feature type="transmembrane region" description="Helical" evidence="6">
    <location>
        <begin position="147"/>
        <end position="171"/>
    </location>
</feature>
<keyword evidence="4 6" id="KW-0472">Membrane</keyword>
<comment type="caution">
    <text evidence="8">The sequence shown here is derived from an EMBL/GenBank/DDBJ whole genome shotgun (WGS) entry which is preliminary data.</text>
</comment>
<feature type="transmembrane region" description="Helical" evidence="6">
    <location>
        <begin position="61"/>
        <end position="81"/>
    </location>
</feature>
<evidence type="ECO:0000256" key="1">
    <source>
        <dbReference type="ARBA" id="ARBA00004651"/>
    </source>
</evidence>
<evidence type="ECO:0000256" key="4">
    <source>
        <dbReference type="ARBA" id="ARBA00023136"/>
    </source>
</evidence>
<dbReference type="PRINTS" id="PR01035">
    <property type="entry name" value="TCRTETA"/>
</dbReference>
<dbReference type="InterPro" id="IPR020846">
    <property type="entry name" value="MFS_dom"/>
</dbReference>
<feature type="compositionally biased region" description="Basic residues" evidence="5">
    <location>
        <begin position="401"/>
        <end position="421"/>
    </location>
</feature>
<feature type="transmembrane region" description="Helical" evidence="6">
    <location>
        <begin position="177"/>
        <end position="195"/>
    </location>
</feature>
<evidence type="ECO:0000256" key="5">
    <source>
        <dbReference type="SAM" id="MobiDB-lite"/>
    </source>
</evidence>
<feature type="region of interest" description="Disordered" evidence="5">
    <location>
        <begin position="380"/>
        <end position="433"/>
    </location>
</feature>
<evidence type="ECO:0000256" key="6">
    <source>
        <dbReference type="SAM" id="Phobius"/>
    </source>
</evidence>
<evidence type="ECO:0000259" key="7">
    <source>
        <dbReference type="PROSITE" id="PS50850"/>
    </source>
</evidence>
<dbReference type="InterPro" id="IPR001958">
    <property type="entry name" value="Tet-R_TetA/multi-R_MdtG-like"/>
</dbReference>
<dbReference type="EMBL" id="BSVB01000001">
    <property type="protein sequence ID" value="GMA96412.1"/>
    <property type="molecule type" value="Genomic_DNA"/>
</dbReference>
<evidence type="ECO:0000256" key="3">
    <source>
        <dbReference type="ARBA" id="ARBA00022989"/>
    </source>
</evidence>
<evidence type="ECO:0000313" key="9">
    <source>
        <dbReference type="Proteomes" id="UP001157034"/>
    </source>
</evidence>
<evidence type="ECO:0000256" key="2">
    <source>
        <dbReference type="ARBA" id="ARBA00022692"/>
    </source>
</evidence>
<evidence type="ECO:0000313" key="8">
    <source>
        <dbReference type="EMBL" id="GMA96412.1"/>
    </source>
</evidence>
<feature type="transmembrane region" description="Helical" evidence="6">
    <location>
        <begin position="290"/>
        <end position="323"/>
    </location>
</feature>
<dbReference type="CDD" id="cd17474">
    <property type="entry name" value="MFS_YfmO_like"/>
    <property type="match status" value="1"/>
</dbReference>
<organism evidence="8 9">
    <name type="scientific">Pseudolysinimonas kribbensis</name>
    <dbReference type="NCBI Taxonomy" id="433641"/>
    <lineage>
        <taxon>Bacteria</taxon>
        <taxon>Bacillati</taxon>
        <taxon>Actinomycetota</taxon>
        <taxon>Actinomycetes</taxon>
        <taxon>Micrococcales</taxon>
        <taxon>Microbacteriaceae</taxon>
        <taxon>Pseudolysinimonas</taxon>
    </lineage>
</organism>
<feature type="transmembrane region" description="Helical" evidence="6">
    <location>
        <begin position="88"/>
        <end position="106"/>
    </location>
</feature>
<feature type="transmembrane region" description="Helical" evidence="6">
    <location>
        <begin position="23"/>
        <end position="41"/>
    </location>
</feature>
<feature type="transmembrane region" description="Helical" evidence="6">
    <location>
        <begin position="118"/>
        <end position="140"/>
    </location>
</feature>
<dbReference type="Proteomes" id="UP001157034">
    <property type="component" value="Unassembled WGS sequence"/>
</dbReference>
<feature type="domain" description="Major facilitator superfamily (MFS) profile" evidence="7">
    <location>
        <begin position="23"/>
        <end position="468"/>
    </location>
</feature>
<feature type="compositionally biased region" description="Basic residues" evidence="5">
    <location>
        <begin position="380"/>
        <end position="394"/>
    </location>
</feature>
<keyword evidence="3 6" id="KW-1133">Transmembrane helix</keyword>
<keyword evidence="9" id="KW-1185">Reference proteome</keyword>
<dbReference type="SUPFAM" id="SSF103473">
    <property type="entry name" value="MFS general substrate transporter"/>
    <property type="match status" value="1"/>
</dbReference>
<gene>
    <name evidence="8" type="ORF">GCM10025881_32360</name>
</gene>
<feature type="transmembrane region" description="Helical" evidence="6">
    <location>
        <begin position="256"/>
        <end position="278"/>
    </location>
</feature>
<dbReference type="Gene3D" id="1.20.1250.20">
    <property type="entry name" value="MFS general substrate transporter like domains"/>
    <property type="match status" value="1"/>
</dbReference>
<dbReference type="PANTHER" id="PTHR43683">
    <property type="entry name" value="MULTIDRUG EFFLUX PROTEIN YFMO"/>
    <property type="match status" value="1"/>
</dbReference>
<feature type="transmembrane region" description="Helical" evidence="6">
    <location>
        <begin position="216"/>
        <end position="244"/>
    </location>
</feature>